<evidence type="ECO:0000256" key="14">
    <source>
        <dbReference type="SAM" id="SignalP"/>
    </source>
</evidence>
<dbReference type="InterPro" id="IPR017853">
    <property type="entry name" value="GH"/>
</dbReference>
<name>A0AAE0N1I5_9PEZI</name>
<comment type="similarity">
    <text evidence="3">Belongs to the glycosyl hydrolase 18 family. Chitinase class V subfamily.</text>
</comment>
<evidence type="ECO:0000256" key="6">
    <source>
        <dbReference type="ARBA" id="ARBA00022801"/>
    </source>
</evidence>
<dbReference type="InterPro" id="IPR011583">
    <property type="entry name" value="Chitinase_II/V-like_cat"/>
</dbReference>
<feature type="domain" description="GH18" evidence="15">
    <location>
        <begin position="193"/>
        <end position="547"/>
    </location>
</feature>
<keyword evidence="13" id="KW-1133">Transmembrane helix</keyword>
<evidence type="ECO:0000313" key="17">
    <source>
        <dbReference type="Proteomes" id="UP001287356"/>
    </source>
</evidence>
<accession>A0AAE0N1I5</accession>
<dbReference type="CDD" id="cd06922">
    <property type="entry name" value="ChtBD1_GH18_1"/>
    <property type="match status" value="1"/>
</dbReference>
<dbReference type="PROSITE" id="PS01095">
    <property type="entry name" value="GH18_1"/>
    <property type="match status" value="1"/>
</dbReference>
<dbReference type="GO" id="GO:0008061">
    <property type="term" value="F:chitin binding"/>
    <property type="evidence" value="ECO:0007669"/>
    <property type="project" value="InterPro"/>
</dbReference>
<dbReference type="Proteomes" id="UP001287356">
    <property type="component" value="Unassembled WGS sequence"/>
</dbReference>
<keyword evidence="14" id="KW-0732">Signal</keyword>
<evidence type="ECO:0000256" key="13">
    <source>
        <dbReference type="SAM" id="Phobius"/>
    </source>
</evidence>
<dbReference type="SUPFAM" id="SSF54556">
    <property type="entry name" value="Chitinase insertion domain"/>
    <property type="match status" value="1"/>
</dbReference>
<dbReference type="GO" id="GO:0005576">
    <property type="term" value="C:extracellular region"/>
    <property type="evidence" value="ECO:0007669"/>
    <property type="project" value="UniProtKB-SubCell"/>
</dbReference>
<keyword evidence="7" id="KW-0146">Chitin degradation</keyword>
<comment type="catalytic activity">
    <reaction evidence="1">
        <text>Random endo-hydrolysis of N-acetyl-beta-D-glucosaminide (1-&gt;4)-beta-linkages in chitin and chitodextrins.</text>
        <dbReference type="EC" id="3.2.1.14"/>
    </reaction>
</comment>
<dbReference type="PROSITE" id="PS51910">
    <property type="entry name" value="GH18_2"/>
    <property type="match status" value="1"/>
</dbReference>
<dbReference type="InterPro" id="IPR029070">
    <property type="entry name" value="Chitinase_insertion_sf"/>
</dbReference>
<feature type="chain" id="PRO_5042081969" description="chitinase" evidence="14">
    <location>
        <begin position="22"/>
        <end position="1222"/>
    </location>
</feature>
<dbReference type="SMART" id="SM00636">
    <property type="entry name" value="Glyco_18"/>
    <property type="match status" value="1"/>
</dbReference>
<proteinExistence type="inferred from homology"/>
<feature type="compositionally biased region" description="Polar residues" evidence="12">
    <location>
        <begin position="1067"/>
        <end position="1084"/>
    </location>
</feature>
<dbReference type="Gene3D" id="3.20.20.80">
    <property type="entry name" value="Glycosidases"/>
    <property type="match status" value="1"/>
</dbReference>
<dbReference type="InterPro" id="IPR050314">
    <property type="entry name" value="Glycosyl_Hydrlase_18"/>
</dbReference>
<dbReference type="PANTHER" id="PTHR11177">
    <property type="entry name" value="CHITINASE"/>
    <property type="match status" value="1"/>
</dbReference>
<dbReference type="CDD" id="cd00035">
    <property type="entry name" value="ChtBD1"/>
    <property type="match status" value="1"/>
</dbReference>
<keyword evidence="8" id="KW-0119">Carbohydrate metabolism</keyword>
<keyword evidence="17" id="KW-1185">Reference proteome</keyword>
<gene>
    <name evidence="16" type="ORF">B0T24DRAFT_709138</name>
</gene>
<feature type="transmembrane region" description="Helical" evidence="13">
    <location>
        <begin position="730"/>
        <end position="748"/>
    </location>
</feature>
<dbReference type="GO" id="GO:0006032">
    <property type="term" value="P:chitin catabolic process"/>
    <property type="evidence" value="ECO:0007669"/>
    <property type="project" value="UniProtKB-KW"/>
</dbReference>
<sequence>MRAVFLLVASVLSAHHGASQASAQASNSPQASWPGNSSALPRNSSFTLKPLYQAYSNKTPKFRNEPLIQFLSEHPGARLDRKAPSGFDLLVKRQSNGLPEGACAPGTPCTNGACCSNTGVCSYAPSSCAPDVCISNCDAKAPCGEYAVPGKATCPLSVCCSQYGFCEWRVGFGGCGPAPFPSCPSGGGSVVGARRIAYYESWAATRHCDAVEPEDLDSESLTHLNFAFAFFDPSTFQLSPMDATAASLYSRFRALKIKKPGLETWIAVGGWSFNDDTNVPNTQTAFSNMVGSAANRRAFIGSLLNFMQSYGFDGVDLDWEYPVANDLGGAAADFANFPLFLSELRASLGALGISVTLPSSFWYLQHFDLLAMQPSIDWFNFMSYDIHGVWDSSNRFTGPYIRPHTNLTEIREGLDLLWRAGVDPSKVVLGLGWYGRSFTLADPTCNRPNGVCQFTAGGSPGECSRSAGTLTNAEIKRIQASGAAVESYDEAAGVRWMTWQTNQWASYDDGVTMQQKIPMAKSLCLGGIMITQDNAAGDSMDDLLGVGKANGVSDAVVQRYKKLAAEETRRQAVASSCYWSLCGGSCTTGYFDVAEARGSVSGVQRGSVCGPGEVQILCCAPGTTVGSCRWEGFRGVGFPCSPACSDPGATLVARNTNSYTANEGGQVSDLMCNGGYQAYCCVGFVPSSITNSGNLVLYGQNANQQGATTATSLSRRDGEHVLVLQKRGKGTALGTAAFCAALAVLGSAETLGLLTIGGGICAAVALAVAAIGFIADLIGSLIGWIFGGPGPSTPNTGSPTTIGTRTAYGQWALLGFGTAPPGQGTTCDCAVTYTCRYAMGWDEVCDNQRWAIAKVLNGRTVFQPLSVGHGLDSNRRYGQWRNQRRAEYRTLLDEFPIDNLRESRNLAPQACRLVNGPANGVQGRDYDAWKSAQWRPCSSYRRTVCNIRDDGPPATWRFSPLNGNRGAGSGKHFLDAYGFDSQTPGSLCFASFTFTVGSPQSKTNTMIVDHGFRVLDDDPMFGSAYGWMRQGYRDDPGPPNARNRPWNFQPGMFQKRAAQEGLAAGNATENTGNGTEANGSSNPQPAAVCHMDLEQLQRKGPQRQADANLNYDRLLFVDMAGHPVDGRSCDVIYEDRDPDSRVRFVIDEDGNVVDVYAEDAADPWGSRGESPAMAEPPLSTAAMATTTGAARPRSGKPSVGVPASTTVTATRLGTVVTLAPAV</sequence>
<dbReference type="Gene3D" id="3.10.50.10">
    <property type="match status" value="1"/>
</dbReference>
<dbReference type="InterPro" id="IPR001223">
    <property type="entry name" value="Glyco_hydro18_cat"/>
</dbReference>
<protein>
    <recommendedName>
        <fullName evidence="4">chitinase</fullName>
        <ecNumber evidence="4">3.2.1.14</ecNumber>
    </recommendedName>
</protein>
<evidence type="ECO:0000256" key="5">
    <source>
        <dbReference type="ARBA" id="ARBA00022525"/>
    </source>
</evidence>
<keyword evidence="9 11" id="KW-0326">Glycosidase</keyword>
<keyword evidence="10" id="KW-0624">Polysaccharide degradation</keyword>
<reference evidence="16" key="1">
    <citation type="journal article" date="2023" name="Mol. Phylogenet. Evol.">
        <title>Genome-scale phylogeny and comparative genomics of the fungal order Sordariales.</title>
        <authorList>
            <person name="Hensen N."/>
            <person name="Bonometti L."/>
            <person name="Westerberg I."/>
            <person name="Brannstrom I.O."/>
            <person name="Guillou S."/>
            <person name="Cros-Aarteil S."/>
            <person name="Calhoun S."/>
            <person name="Haridas S."/>
            <person name="Kuo A."/>
            <person name="Mondo S."/>
            <person name="Pangilinan J."/>
            <person name="Riley R."/>
            <person name="LaButti K."/>
            <person name="Andreopoulos B."/>
            <person name="Lipzen A."/>
            <person name="Chen C."/>
            <person name="Yan M."/>
            <person name="Daum C."/>
            <person name="Ng V."/>
            <person name="Clum A."/>
            <person name="Steindorff A."/>
            <person name="Ohm R.A."/>
            <person name="Martin F."/>
            <person name="Silar P."/>
            <person name="Natvig D.O."/>
            <person name="Lalanne C."/>
            <person name="Gautier V."/>
            <person name="Ament-Velasquez S.L."/>
            <person name="Kruys A."/>
            <person name="Hutchinson M.I."/>
            <person name="Powell A.J."/>
            <person name="Barry K."/>
            <person name="Miller A.N."/>
            <person name="Grigoriev I.V."/>
            <person name="Debuchy R."/>
            <person name="Gladieux P."/>
            <person name="Hiltunen Thoren M."/>
            <person name="Johannesson H."/>
        </authorList>
    </citation>
    <scope>NUCLEOTIDE SEQUENCE</scope>
    <source>
        <strain evidence="16">CBS 958.72</strain>
    </source>
</reference>
<evidence type="ECO:0000256" key="4">
    <source>
        <dbReference type="ARBA" id="ARBA00012729"/>
    </source>
</evidence>
<evidence type="ECO:0000256" key="9">
    <source>
        <dbReference type="ARBA" id="ARBA00023295"/>
    </source>
</evidence>
<dbReference type="AlphaFoldDB" id="A0AAE0N1I5"/>
<organism evidence="16 17">
    <name type="scientific">Lasiosphaeria ovina</name>
    <dbReference type="NCBI Taxonomy" id="92902"/>
    <lineage>
        <taxon>Eukaryota</taxon>
        <taxon>Fungi</taxon>
        <taxon>Dikarya</taxon>
        <taxon>Ascomycota</taxon>
        <taxon>Pezizomycotina</taxon>
        <taxon>Sordariomycetes</taxon>
        <taxon>Sordariomycetidae</taxon>
        <taxon>Sordariales</taxon>
        <taxon>Lasiosphaeriaceae</taxon>
        <taxon>Lasiosphaeria</taxon>
    </lineage>
</organism>
<evidence type="ECO:0000256" key="3">
    <source>
        <dbReference type="ARBA" id="ARBA00008682"/>
    </source>
</evidence>
<keyword evidence="13" id="KW-0812">Transmembrane</keyword>
<dbReference type="EC" id="3.2.1.14" evidence="4"/>
<evidence type="ECO:0000256" key="12">
    <source>
        <dbReference type="SAM" id="MobiDB-lite"/>
    </source>
</evidence>
<dbReference type="SUPFAM" id="SSF51445">
    <property type="entry name" value="(Trans)glycosidases"/>
    <property type="match status" value="1"/>
</dbReference>
<comment type="subcellular location">
    <subcellularLocation>
        <location evidence="2">Secreted</location>
    </subcellularLocation>
</comment>
<comment type="caution">
    <text evidence="16">The sequence shown here is derived from an EMBL/GenBank/DDBJ whole genome shotgun (WGS) entry which is preliminary data.</text>
</comment>
<evidence type="ECO:0000256" key="7">
    <source>
        <dbReference type="ARBA" id="ARBA00023024"/>
    </source>
</evidence>
<feature type="signal peptide" evidence="14">
    <location>
        <begin position="1"/>
        <end position="21"/>
    </location>
</feature>
<dbReference type="Pfam" id="PF00704">
    <property type="entry name" value="Glyco_hydro_18"/>
    <property type="match status" value="1"/>
</dbReference>
<evidence type="ECO:0000313" key="16">
    <source>
        <dbReference type="EMBL" id="KAK3366795.1"/>
    </source>
</evidence>
<keyword evidence="5" id="KW-0964">Secreted</keyword>
<feature type="region of interest" description="Disordered" evidence="12">
    <location>
        <begin position="18"/>
        <end position="39"/>
    </location>
</feature>
<evidence type="ECO:0000256" key="2">
    <source>
        <dbReference type="ARBA" id="ARBA00004613"/>
    </source>
</evidence>
<keyword evidence="13" id="KW-0472">Membrane</keyword>
<evidence type="ECO:0000256" key="10">
    <source>
        <dbReference type="ARBA" id="ARBA00023326"/>
    </source>
</evidence>
<keyword evidence="6 11" id="KW-0378">Hydrolase</keyword>
<dbReference type="GO" id="GO:0000272">
    <property type="term" value="P:polysaccharide catabolic process"/>
    <property type="evidence" value="ECO:0007669"/>
    <property type="project" value="UniProtKB-KW"/>
</dbReference>
<feature type="region of interest" description="Disordered" evidence="12">
    <location>
        <begin position="1060"/>
        <end position="1086"/>
    </location>
</feature>
<dbReference type="EMBL" id="JAULSN010000007">
    <property type="protein sequence ID" value="KAK3366795.1"/>
    <property type="molecule type" value="Genomic_DNA"/>
</dbReference>
<evidence type="ECO:0000256" key="1">
    <source>
        <dbReference type="ARBA" id="ARBA00000822"/>
    </source>
</evidence>
<feature type="compositionally biased region" description="Low complexity" evidence="12">
    <location>
        <begin position="18"/>
        <end position="32"/>
    </location>
</feature>
<dbReference type="PANTHER" id="PTHR11177:SF333">
    <property type="entry name" value="CHITINASE"/>
    <property type="match status" value="1"/>
</dbReference>
<evidence type="ECO:0000256" key="11">
    <source>
        <dbReference type="RuleBase" id="RU000489"/>
    </source>
</evidence>
<dbReference type="GO" id="GO:0008843">
    <property type="term" value="F:endochitinase activity"/>
    <property type="evidence" value="ECO:0007669"/>
    <property type="project" value="UniProtKB-EC"/>
</dbReference>
<evidence type="ECO:0000256" key="8">
    <source>
        <dbReference type="ARBA" id="ARBA00023277"/>
    </source>
</evidence>
<evidence type="ECO:0000259" key="15">
    <source>
        <dbReference type="PROSITE" id="PS51910"/>
    </source>
</evidence>
<dbReference type="InterPro" id="IPR001579">
    <property type="entry name" value="Glyco_hydro_18_chit_AS"/>
</dbReference>
<feature type="transmembrane region" description="Helical" evidence="13">
    <location>
        <begin position="760"/>
        <end position="786"/>
    </location>
</feature>
<reference evidence="16" key="2">
    <citation type="submission" date="2023-06" db="EMBL/GenBank/DDBJ databases">
        <authorList>
            <consortium name="Lawrence Berkeley National Laboratory"/>
            <person name="Haridas S."/>
            <person name="Hensen N."/>
            <person name="Bonometti L."/>
            <person name="Westerberg I."/>
            <person name="Brannstrom I.O."/>
            <person name="Guillou S."/>
            <person name="Cros-Aarteil S."/>
            <person name="Calhoun S."/>
            <person name="Kuo A."/>
            <person name="Mondo S."/>
            <person name="Pangilinan J."/>
            <person name="Riley R."/>
            <person name="Labutti K."/>
            <person name="Andreopoulos B."/>
            <person name="Lipzen A."/>
            <person name="Chen C."/>
            <person name="Yanf M."/>
            <person name="Daum C."/>
            <person name="Ng V."/>
            <person name="Clum A."/>
            <person name="Steindorff A."/>
            <person name="Ohm R."/>
            <person name="Martin F."/>
            <person name="Silar P."/>
            <person name="Natvig D."/>
            <person name="Lalanne C."/>
            <person name="Gautier V."/>
            <person name="Ament-Velasquez S.L."/>
            <person name="Kruys A."/>
            <person name="Hutchinson M.I."/>
            <person name="Powell A.J."/>
            <person name="Barry K."/>
            <person name="Miller A.N."/>
            <person name="Grigoriev I.V."/>
            <person name="Debuchy R."/>
            <person name="Gladieux P."/>
            <person name="Thoren M.H."/>
            <person name="Johannesson H."/>
        </authorList>
    </citation>
    <scope>NUCLEOTIDE SEQUENCE</scope>
    <source>
        <strain evidence="16">CBS 958.72</strain>
    </source>
</reference>